<feature type="compositionally biased region" description="Basic and acidic residues" evidence="1">
    <location>
        <begin position="25"/>
        <end position="44"/>
    </location>
</feature>
<feature type="compositionally biased region" description="Basic and acidic residues" evidence="1">
    <location>
        <begin position="74"/>
        <end position="86"/>
    </location>
</feature>
<feature type="region of interest" description="Disordered" evidence="1">
    <location>
        <begin position="1"/>
        <end position="49"/>
    </location>
</feature>
<evidence type="ECO:0000313" key="3">
    <source>
        <dbReference type="Proteomes" id="UP001500325"/>
    </source>
</evidence>
<organism evidence="2 3">
    <name type="scientific">Pseudonocardia yuanmonensis</name>
    <dbReference type="NCBI Taxonomy" id="1095914"/>
    <lineage>
        <taxon>Bacteria</taxon>
        <taxon>Bacillati</taxon>
        <taxon>Actinomycetota</taxon>
        <taxon>Actinomycetes</taxon>
        <taxon>Pseudonocardiales</taxon>
        <taxon>Pseudonocardiaceae</taxon>
        <taxon>Pseudonocardia</taxon>
    </lineage>
</organism>
<dbReference type="EMBL" id="BAABIC010000009">
    <property type="protein sequence ID" value="GAA4691251.1"/>
    <property type="molecule type" value="Genomic_DNA"/>
</dbReference>
<feature type="compositionally biased region" description="Basic and acidic residues" evidence="1">
    <location>
        <begin position="1"/>
        <end position="15"/>
    </location>
</feature>
<comment type="caution">
    <text evidence="2">The sequence shown here is derived from an EMBL/GenBank/DDBJ whole genome shotgun (WGS) entry which is preliminary data.</text>
</comment>
<proteinExistence type="predicted"/>
<feature type="region of interest" description="Disordered" evidence="1">
    <location>
        <begin position="63"/>
        <end position="86"/>
    </location>
</feature>
<dbReference type="Proteomes" id="UP001500325">
    <property type="component" value="Unassembled WGS sequence"/>
</dbReference>
<gene>
    <name evidence="2" type="ORF">GCM10023215_30150</name>
</gene>
<evidence type="ECO:0000256" key="1">
    <source>
        <dbReference type="SAM" id="MobiDB-lite"/>
    </source>
</evidence>
<evidence type="ECO:0000313" key="2">
    <source>
        <dbReference type="EMBL" id="GAA4691251.1"/>
    </source>
</evidence>
<reference evidence="3" key="1">
    <citation type="journal article" date="2019" name="Int. J. Syst. Evol. Microbiol.">
        <title>The Global Catalogue of Microorganisms (GCM) 10K type strain sequencing project: providing services to taxonomists for standard genome sequencing and annotation.</title>
        <authorList>
            <consortium name="The Broad Institute Genomics Platform"/>
            <consortium name="The Broad Institute Genome Sequencing Center for Infectious Disease"/>
            <person name="Wu L."/>
            <person name="Ma J."/>
        </authorList>
    </citation>
    <scope>NUCLEOTIDE SEQUENCE [LARGE SCALE GENOMIC DNA]</scope>
    <source>
        <strain evidence="3">JCM 18055</strain>
    </source>
</reference>
<accession>A0ABP8WKR4</accession>
<protein>
    <submittedName>
        <fullName evidence="2">Uncharacterized protein</fullName>
    </submittedName>
</protein>
<name>A0ABP8WKR4_9PSEU</name>
<sequence>MDGKTDGLDRVDPFRHNRPLALTDRTNDADRMSDTEAAGRELRPARTAAAARQLDAVQVSDAHCPAGQPCPEVCRTDQRLPDRNQS</sequence>
<keyword evidence="3" id="KW-1185">Reference proteome</keyword>